<evidence type="ECO:0000256" key="1">
    <source>
        <dbReference type="SAM" id="SignalP"/>
    </source>
</evidence>
<name>A0A2T0M967_9FLAO</name>
<dbReference type="OrthoDB" id="1445945at2"/>
<protein>
    <recommendedName>
        <fullName evidence="4">Heavy-metal resistance protein</fullName>
    </recommendedName>
</protein>
<accession>A0A2T0M967</accession>
<feature type="chain" id="PRO_5015573549" description="Heavy-metal resistance protein" evidence="1">
    <location>
        <begin position="19"/>
        <end position="139"/>
    </location>
</feature>
<feature type="signal peptide" evidence="1">
    <location>
        <begin position="1"/>
        <end position="18"/>
    </location>
</feature>
<dbReference type="AlphaFoldDB" id="A0A2T0M967"/>
<evidence type="ECO:0008006" key="4">
    <source>
        <dbReference type="Google" id="ProtNLM"/>
    </source>
</evidence>
<keyword evidence="3" id="KW-1185">Reference proteome</keyword>
<keyword evidence="1" id="KW-0732">Signal</keyword>
<dbReference type="RefSeq" id="WP_146129893.1">
    <property type="nucleotide sequence ID" value="NZ_PVYX01000002.1"/>
</dbReference>
<sequence length="139" mass="16304">MKKLLLFPLLFSFFFSSAQIDCTLGVGGKDNETIIEVFQLNEEQTENLKNWSAELEVRNTYLKDKAKSLLNRHQESPPTVLMEMSYEYRQLLDSMRSNSRMIDRRLLGTFNQKQYDLYVELCSMISMSPMRVNNSVNEK</sequence>
<evidence type="ECO:0000313" key="2">
    <source>
        <dbReference type="EMBL" id="PRX54076.1"/>
    </source>
</evidence>
<gene>
    <name evidence="2" type="ORF">CLV81_2472</name>
</gene>
<dbReference type="EMBL" id="PVYX01000002">
    <property type="protein sequence ID" value="PRX54076.1"/>
    <property type="molecule type" value="Genomic_DNA"/>
</dbReference>
<dbReference type="Proteomes" id="UP000237640">
    <property type="component" value="Unassembled WGS sequence"/>
</dbReference>
<reference evidence="2 3" key="1">
    <citation type="submission" date="2018-03" db="EMBL/GenBank/DDBJ databases">
        <title>Genomic Encyclopedia of Archaeal and Bacterial Type Strains, Phase II (KMG-II): from individual species to whole genera.</title>
        <authorList>
            <person name="Goeker M."/>
        </authorList>
    </citation>
    <scope>NUCLEOTIDE SEQUENCE [LARGE SCALE GENOMIC DNA]</scope>
    <source>
        <strain evidence="2 3">DSM 25027</strain>
    </source>
</reference>
<organism evidence="2 3">
    <name type="scientific">Flagellimonas meridianipacifica</name>
    <dbReference type="NCBI Taxonomy" id="1080225"/>
    <lineage>
        <taxon>Bacteria</taxon>
        <taxon>Pseudomonadati</taxon>
        <taxon>Bacteroidota</taxon>
        <taxon>Flavobacteriia</taxon>
        <taxon>Flavobacteriales</taxon>
        <taxon>Flavobacteriaceae</taxon>
        <taxon>Flagellimonas</taxon>
    </lineage>
</organism>
<evidence type="ECO:0000313" key="3">
    <source>
        <dbReference type="Proteomes" id="UP000237640"/>
    </source>
</evidence>
<comment type="caution">
    <text evidence="2">The sequence shown here is derived from an EMBL/GenBank/DDBJ whole genome shotgun (WGS) entry which is preliminary data.</text>
</comment>
<proteinExistence type="predicted"/>